<gene>
    <name evidence="1" type="ORF">I6G64_23135</name>
    <name evidence="2" type="ORF">NCTC12961_03553</name>
</gene>
<evidence type="ECO:0000313" key="4">
    <source>
        <dbReference type="Proteomes" id="UP000594967"/>
    </source>
</evidence>
<organism evidence="2 3">
    <name type="scientific">Serratia plymuthica</name>
    <dbReference type="NCBI Taxonomy" id="82996"/>
    <lineage>
        <taxon>Bacteria</taxon>
        <taxon>Pseudomonadati</taxon>
        <taxon>Pseudomonadota</taxon>
        <taxon>Gammaproteobacteria</taxon>
        <taxon>Enterobacterales</taxon>
        <taxon>Yersiniaceae</taxon>
        <taxon>Serratia</taxon>
    </lineage>
</organism>
<dbReference type="AlphaFoldDB" id="A0A2X4UTQ9"/>
<dbReference type="RefSeq" id="WP_183044544.1">
    <property type="nucleotide sequence ID" value="NZ_CAMITG010000009.1"/>
</dbReference>
<evidence type="ECO:0000313" key="3">
    <source>
        <dbReference type="Proteomes" id="UP000248897"/>
    </source>
</evidence>
<name>A0A2X4UTQ9_SERPL</name>
<evidence type="ECO:0000313" key="2">
    <source>
        <dbReference type="EMBL" id="SQI42231.1"/>
    </source>
</evidence>
<sequence>MLTAKEVSTPALPGNALAISAFLLGEMWQSFYKTPLLNLFYGEEEYEQYLRFINRDSGEWIGHEMDLG</sequence>
<reference evidence="1 4" key="2">
    <citation type="submission" date="2020-12" db="EMBL/GenBank/DDBJ databases">
        <title>FDA dAtabase for Regulatory Grade micrObial Sequences (FDA-ARGOS): Supporting development and validation of Infectious Disease Dx tests.</title>
        <authorList>
            <person name="Sproer C."/>
            <person name="Gronow S."/>
            <person name="Severitt S."/>
            <person name="Schroder I."/>
            <person name="Tallon L."/>
            <person name="Sadzewicz L."/>
            <person name="Zhao X."/>
            <person name="Boylan J."/>
            <person name="Ott S."/>
            <person name="Bowen H."/>
            <person name="Vavikolanu K."/>
            <person name="Mehta A."/>
            <person name="Aluvathingal J."/>
            <person name="Nadendla S."/>
            <person name="Lowell S."/>
            <person name="Myers T."/>
            <person name="Yan Y."/>
            <person name="Sichtig H."/>
        </authorList>
    </citation>
    <scope>NUCLEOTIDE SEQUENCE [LARGE SCALE GENOMIC DNA]</scope>
    <source>
        <strain evidence="1 4">FDAARGOS_907</strain>
    </source>
</reference>
<protein>
    <submittedName>
        <fullName evidence="2">Uncharacterized protein</fullName>
    </submittedName>
</protein>
<keyword evidence="4" id="KW-1185">Reference proteome</keyword>
<dbReference type="Proteomes" id="UP000594967">
    <property type="component" value="Chromosome"/>
</dbReference>
<proteinExistence type="predicted"/>
<dbReference type="Proteomes" id="UP000248897">
    <property type="component" value="Chromosome 1"/>
</dbReference>
<evidence type="ECO:0000313" key="1">
    <source>
        <dbReference type="EMBL" id="QPS23446.1"/>
    </source>
</evidence>
<reference evidence="2 3" key="1">
    <citation type="submission" date="2018-06" db="EMBL/GenBank/DDBJ databases">
        <authorList>
            <consortium name="Pathogen Informatics"/>
            <person name="Doyle S."/>
        </authorList>
    </citation>
    <scope>NUCLEOTIDE SEQUENCE [LARGE SCALE GENOMIC DNA]</scope>
    <source>
        <strain evidence="2 3">NCTC12961</strain>
    </source>
</reference>
<accession>A0A2X4UTQ9</accession>
<dbReference type="EMBL" id="CP065673">
    <property type="protein sequence ID" value="QPS23446.1"/>
    <property type="molecule type" value="Genomic_DNA"/>
</dbReference>
<dbReference type="EMBL" id="LS483469">
    <property type="protein sequence ID" value="SQI42231.1"/>
    <property type="molecule type" value="Genomic_DNA"/>
</dbReference>